<dbReference type="EMBL" id="KN554472">
    <property type="protein sequence ID" value="KHJ89261.1"/>
    <property type="molecule type" value="Genomic_DNA"/>
</dbReference>
<keyword evidence="2" id="KW-0812">Transmembrane</keyword>
<dbReference type="Proteomes" id="UP000053660">
    <property type="component" value="Unassembled WGS sequence"/>
</dbReference>
<feature type="transmembrane region" description="Helical" evidence="2">
    <location>
        <begin position="50"/>
        <end position="73"/>
    </location>
</feature>
<evidence type="ECO:0000256" key="1">
    <source>
        <dbReference type="SAM" id="MobiDB-lite"/>
    </source>
</evidence>
<reference evidence="3 4" key="1">
    <citation type="submission" date="2014-03" db="EMBL/GenBank/DDBJ databases">
        <title>Draft genome of the hookworm Oesophagostomum dentatum.</title>
        <authorList>
            <person name="Mitreva M."/>
        </authorList>
    </citation>
    <scope>NUCLEOTIDE SEQUENCE [LARGE SCALE GENOMIC DNA]</scope>
    <source>
        <strain evidence="3 4">OD-Hann</strain>
    </source>
</reference>
<keyword evidence="2" id="KW-1133">Transmembrane helix</keyword>
<evidence type="ECO:0000256" key="2">
    <source>
        <dbReference type="SAM" id="Phobius"/>
    </source>
</evidence>
<feature type="compositionally biased region" description="Basic and acidic residues" evidence="1">
    <location>
        <begin position="127"/>
        <end position="136"/>
    </location>
</feature>
<proteinExistence type="predicted"/>
<keyword evidence="4" id="KW-1185">Reference proteome</keyword>
<feature type="region of interest" description="Disordered" evidence="1">
    <location>
        <begin position="95"/>
        <end position="184"/>
    </location>
</feature>
<accession>A0A0B1SZD0</accession>
<evidence type="ECO:0000313" key="4">
    <source>
        <dbReference type="Proteomes" id="UP000053660"/>
    </source>
</evidence>
<gene>
    <name evidence="3" type="ORF">OESDEN_10919</name>
</gene>
<name>A0A0B1SZD0_OESDE</name>
<sequence length="184" mass="19894">MRRHPRAAAKKPKKNNAKAHSHGGQKDKNAPAKSFWKKILLYEGTVGNTFLLIVIAMLVLIMVCQSALIVCLVKKRVRTAIGIRRERELERILASKDSKRKTSAEMVNKKGSGSGSKDLAKPSAEAVPKEMKEGKGGKPSAEVAKSKENAKPSAEIVKSKKEAQPSAETAGNMKPSGEVITNPK</sequence>
<organism evidence="3 4">
    <name type="scientific">Oesophagostomum dentatum</name>
    <name type="common">Nodular worm</name>
    <dbReference type="NCBI Taxonomy" id="61180"/>
    <lineage>
        <taxon>Eukaryota</taxon>
        <taxon>Metazoa</taxon>
        <taxon>Ecdysozoa</taxon>
        <taxon>Nematoda</taxon>
        <taxon>Chromadorea</taxon>
        <taxon>Rhabditida</taxon>
        <taxon>Rhabditina</taxon>
        <taxon>Rhabditomorpha</taxon>
        <taxon>Strongyloidea</taxon>
        <taxon>Strongylidae</taxon>
        <taxon>Oesophagostomum</taxon>
    </lineage>
</organism>
<evidence type="ECO:0000313" key="3">
    <source>
        <dbReference type="EMBL" id="KHJ89261.1"/>
    </source>
</evidence>
<feature type="compositionally biased region" description="Basic residues" evidence="1">
    <location>
        <begin position="1"/>
        <end position="23"/>
    </location>
</feature>
<keyword evidence="2" id="KW-0472">Membrane</keyword>
<feature type="region of interest" description="Disordered" evidence="1">
    <location>
        <begin position="1"/>
        <end position="30"/>
    </location>
</feature>
<protein>
    <submittedName>
        <fullName evidence="3">Uncharacterized protein</fullName>
    </submittedName>
</protein>
<dbReference type="AlphaFoldDB" id="A0A0B1SZD0"/>